<dbReference type="EMBL" id="JARIHO010000012">
    <property type="protein sequence ID" value="KAJ7352621.1"/>
    <property type="molecule type" value="Genomic_DNA"/>
</dbReference>
<dbReference type="Proteomes" id="UP001218218">
    <property type="component" value="Unassembled WGS sequence"/>
</dbReference>
<evidence type="ECO:0000313" key="3">
    <source>
        <dbReference type="Proteomes" id="UP001218218"/>
    </source>
</evidence>
<accession>A0AAD7EWB6</accession>
<feature type="compositionally biased region" description="Basic residues" evidence="1">
    <location>
        <begin position="153"/>
        <end position="166"/>
    </location>
</feature>
<comment type="caution">
    <text evidence="2">The sequence shown here is derived from an EMBL/GenBank/DDBJ whole genome shotgun (WGS) entry which is preliminary data.</text>
</comment>
<proteinExistence type="predicted"/>
<dbReference type="AlphaFoldDB" id="A0AAD7EWB6"/>
<gene>
    <name evidence="2" type="ORF">DFH08DRAFT_934941</name>
</gene>
<feature type="region of interest" description="Disordered" evidence="1">
    <location>
        <begin position="135"/>
        <end position="166"/>
    </location>
</feature>
<keyword evidence="3" id="KW-1185">Reference proteome</keyword>
<evidence type="ECO:0000256" key="1">
    <source>
        <dbReference type="SAM" id="MobiDB-lite"/>
    </source>
</evidence>
<organism evidence="2 3">
    <name type="scientific">Mycena albidolilacea</name>
    <dbReference type="NCBI Taxonomy" id="1033008"/>
    <lineage>
        <taxon>Eukaryota</taxon>
        <taxon>Fungi</taxon>
        <taxon>Dikarya</taxon>
        <taxon>Basidiomycota</taxon>
        <taxon>Agaricomycotina</taxon>
        <taxon>Agaricomycetes</taxon>
        <taxon>Agaricomycetidae</taxon>
        <taxon>Agaricales</taxon>
        <taxon>Marasmiineae</taxon>
        <taxon>Mycenaceae</taxon>
        <taxon>Mycena</taxon>
    </lineage>
</organism>
<name>A0AAD7EWB6_9AGAR</name>
<evidence type="ECO:0000313" key="2">
    <source>
        <dbReference type="EMBL" id="KAJ7352621.1"/>
    </source>
</evidence>
<protein>
    <submittedName>
        <fullName evidence="2">Uncharacterized protein</fullName>
    </submittedName>
</protein>
<reference evidence="2" key="1">
    <citation type="submission" date="2023-03" db="EMBL/GenBank/DDBJ databases">
        <title>Massive genome expansion in bonnet fungi (Mycena s.s.) driven by repeated elements and novel gene families across ecological guilds.</title>
        <authorList>
            <consortium name="Lawrence Berkeley National Laboratory"/>
            <person name="Harder C.B."/>
            <person name="Miyauchi S."/>
            <person name="Viragh M."/>
            <person name="Kuo A."/>
            <person name="Thoen E."/>
            <person name="Andreopoulos B."/>
            <person name="Lu D."/>
            <person name="Skrede I."/>
            <person name="Drula E."/>
            <person name="Henrissat B."/>
            <person name="Morin E."/>
            <person name="Kohler A."/>
            <person name="Barry K."/>
            <person name="LaButti K."/>
            <person name="Morin E."/>
            <person name="Salamov A."/>
            <person name="Lipzen A."/>
            <person name="Mereny Z."/>
            <person name="Hegedus B."/>
            <person name="Baldrian P."/>
            <person name="Stursova M."/>
            <person name="Weitz H."/>
            <person name="Taylor A."/>
            <person name="Grigoriev I.V."/>
            <person name="Nagy L.G."/>
            <person name="Martin F."/>
            <person name="Kauserud H."/>
        </authorList>
    </citation>
    <scope>NUCLEOTIDE SEQUENCE</scope>
    <source>
        <strain evidence="2">CBHHK002</strain>
    </source>
</reference>
<sequence>MSSLSRFFTLLKFYFGDSLSRLLSLVYRGKMNGSVDCSSSIGDLTTDTDSAAFKPDEGSSSGATSQLLDALESSPGTNEFTGRDLLRAAVDYDLDVLPSLPCIFSLPEPRLPLEIPPSPLCKQDFGAPSNLYYDRQTSTKPGAKLNTEVKPGKALKPKQPKSRRRRPAIATLKVLPVEDSSATVVVKLTSPTVFTPVTVAVIDSAPAPGSEEWNTNKASASWRHSLPVPPLPIDLPVLERSHRHSAPPVLVTADKLNLPDRLSALFKEAKDTIAALDEETNAKGIKEEGRKRSEYSGRICKQNAHKFSAIALEEGRGEIFVIGEDSDGEEKVITTVSRPSHQEHTTDILPTVNPESSNLVSSIWASASMEALASISTRSISDLFNTLDAVMTGPTWLRVLSRSDNITRRTNNSIV</sequence>